<dbReference type="PROSITE" id="PS51301">
    <property type="entry name" value="KILA_N"/>
    <property type="match status" value="1"/>
</dbReference>
<gene>
    <name evidence="2" type="ORF">LXM24_17380</name>
</gene>
<proteinExistence type="predicted"/>
<dbReference type="SMART" id="SM01252">
    <property type="entry name" value="KilA-N"/>
    <property type="match status" value="1"/>
</dbReference>
<evidence type="ECO:0000259" key="1">
    <source>
        <dbReference type="PROSITE" id="PS51301"/>
    </source>
</evidence>
<evidence type="ECO:0000313" key="2">
    <source>
        <dbReference type="EMBL" id="MCF0041882.1"/>
    </source>
</evidence>
<dbReference type="AlphaFoldDB" id="A0A9X1PC91"/>
<evidence type="ECO:0000313" key="3">
    <source>
        <dbReference type="Proteomes" id="UP001139700"/>
    </source>
</evidence>
<dbReference type="RefSeq" id="WP_234614683.1">
    <property type="nucleotide sequence ID" value="NZ_CP098806.1"/>
</dbReference>
<comment type="caution">
    <text evidence="2">The sequence shown here is derived from an EMBL/GenBank/DDBJ whole genome shotgun (WGS) entry which is preliminary data.</text>
</comment>
<dbReference type="InterPro" id="IPR017880">
    <property type="entry name" value="KilA_N"/>
</dbReference>
<sequence>MKSTIQVSGQVISIFTKQKEEFISLTDIAKHKNPEATGLVISHWLSTKFTIEFMGLWEQMFNPNFNVTEFSNIKNEAGSNGFVLSSKQWIEKTNANGIVSTAGRYGGTFAHKDIAFEFASWISASFKLYLIKEFQRLKEEEHSDLKLEWNVQRTLAKVNYQIHADAIKENLIPKTLSGKQIGFVYANEADLLNMALFGVTAKQWKELNPREVGNVRDSATLEQLVVLSNLESVNALLIHQGLPQHKRLVQLNLVAISQMKSLVNNIQLKKLKDGTALQTKPEKL</sequence>
<keyword evidence="3" id="KW-1185">Reference proteome</keyword>
<accession>A0A9X1PC91</accession>
<dbReference type="InterPro" id="IPR018004">
    <property type="entry name" value="KilA/APSES_HTH"/>
</dbReference>
<dbReference type="Proteomes" id="UP001139700">
    <property type="component" value="Unassembled WGS sequence"/>
</dbReference>
<organism evidence="2 3">
    <name type="scientific">Dyadobacter fanqingshengii</name>
    <dbReference type="NCBI Taxonomy" id="2906443"/>
    <lineage>
        <taxon>Bacteria</taxon>
        <taxon>Pseudomonadati</taxon>
        <taxon>Bacteroidota</taxon>
        <taxon>Cytophagia</taxon>
        <taxon>Cytophagales</taxon>
        <taxon>Spirosomataceae</taxon>
        <taxon>Dyadobacter</taxon>
    </lineage>
</organism>
<protein>
    <submittedName>
        <fullName evidence="2">KilA-N domain-containing protein</fullName>
    </submittedName>
</protein>
<reference evidence="2" key="1">
    <citation type="submission" date="2021-12" db="EMBL/GenBank/DDBJ databases">
        <title>Novel species in genus Dyadobacter.</title>
        <authorList>
            <person name="Ma C."/>
        </authorList>
    </citation>
    <scope>NUCLEOTIDE SEQUENCE</scope>
    <source>
        <strain evidence="2">CY399</strain>
    </source>
</reference>
<dbReference type="Pfam" id="PF04383">
    <property type="entry name" value="KilA-N"/>
    <property type="match status" value="1"/>
</dbReference>
<name>A0A9X1PC91_9BACT</name>
<dbReference type="EMBL" id="JAJTTA010000002">
    <property type="protein sequence ID" value="MCF0041882.1"/>
    <property type="molecule type" value="Genomic_DNA"/>
</dbReference>
<feature type="domain" description="KilA-N" evidence="1">
    <location>
        <begin position="1"/>
        <end position="137"/>
    </location>
</feature>